<protein>
    <recommendedName>
        <fullName evidence="2">3-hydroxyisobutyryl-CoA hydrolase</fullName>
        <ecNumber evidence="2">3.1.2.4</ecNumber>
    </recommendedName>
</protein>
<feature type="domain" description="Enoyl-CoA hydratase/isomerase" evidence="4">
    <location>
        <begin position="53"/>
        <end position="372"/>
    </location>
</feature>
<sequence length="383" mass="41444">MDCRIKSCNDEEGEDRVCQADILVFVTCAGRGASWRNAGLTDEILFEQRGAAGFIILNRPKALNALNHPMVTAMAAKLDEWDKDDSIRHVVVTGAGEKAFCAGGDIRKVYEMKKAGEPGLADFFGDEYVLNARIKAYPKPYISLIDGIVMGGGVGLSVHGRYRAGSEFTLFAMPETGIGFFPDVGGGYFLPRLPHFIGTYCALSAGRLKQADTLAAGILTHAVPRESMPALAKALETTEDVEAVLASFHQDPGASGLMAQASVIESVFSASTVAEIMSRLDAVDSEWAQKTAADIRAKSPTSVHLALEQVRRGADLDFNANMRMEYRIVSRILQGHDFFEGVRAVLVDKDHAPDWQPAHLDQVDSAEIASYFQEPEGGDLALS</sequence>
<keyword evidence="3" id="KW-0378">Hydrolase</keyword>
<dbReference type="Proteomes" id="UP000632063">
    <property type="component" value="Unassembled WGS sequence"/>
</dbReference>
<dbReference type="PANTHER" id="PTHR43176">
    <property type="entry name" value="3-HYDROXYISOBUTYRYL-COA HYDROLASE-RELATED"/>
    <property type="match status" value="1"/>
</dbReference>
<dbReference type="InterPro" id="IPR032259">
    <property type="entry name" value="HIBYL-CoA-H"/>
</dbReference>
<dbReference type="CDD" id="cd06558">
    <property type="entry name" value="crotonase-like"/>
    <property type="match status" value="1"/>
</dbReference>
<dbReference type="PANTHER" id="PTHR43176:SF3">
    <property type="entry name" value="3-HYDROXYISOBUTYRYL-COA HYDROLASE, MITOCHONDRIAL"/>
    <property type="match status" value="1"/>
</dbReference>
<comment type="caution">
    <text evidence="5">The sequence shown here is derived from an EMBL/GenBank/DDBJ whole genome shotgun (WGS) entry which is preliminary data.</text>
</comment>
<evidence type="ECO:0000259" key="4">
    <source>
        <dbReference type="Pfam" id="PF16113"/>
    </source>
</evidence>
<comment type="catalytic activity">
    <reaction evidence="1">
        <text>3-hydroxy-2-methylpropanoyl-CoA + H2O = 3-hydroxy-2-methylpropanoate + CoA + H(+)</text>
        <dbReference type="Rhea" id="RHEA:20888"/>
        <dbReference type="ChEBI" id="CHEBI:11805"/>
        <dbReference type="ChEBI" id="CHEBI:15377"/>
        <dbReference type="ChEBI" id="CHEBI:15378"/>
        <dbReference type="ChEBI" id="CHEBI:57287"/>
        <dbReference type="ChEBI" id="CHEBI:57340"/>
        <dbReference type="EC" id="3.1.2.4"/>
    </reaction>
</comment>
<evidence type="ECO:0000256" key="1">
    <source>
        <dbReference type="ARBA" id="ARBA00001709"/>
    </source>
</evidence>
<dbReference type="SUPFAM" id="SSF52096">
    <property type="entry name" value="ClpP/crotonase"/>
    <property type="match status" value="1"/>
</dbReference>
<keyword evidence="6" id="KW-1185">Reference proteome</keyword>
<accession>A0ABR9CTW6</accession>
<dbReference type="EC" id="3.1.2.4" evidence="2"/>
<reference evidence="5 6" key="2">
    <citation type="journal article" date="2021" name="Int. J. Syst. Evol. Microbiol.">
        <title>Roseibium litorale sp. nov., isolated from a tidal flat sediment and proposal for the reclassification of Labrenzia polysiphoniae as Roseibium polysiphoniae comb. nov.</title>
        <authorList>
            <person name="Liu Y."/>
            <person name="Pei T."/>
            <person name="Du J."/>
            <person name="Chao M."/>
            <person name="Deng M.R."/>
            <person name="Zhu H."/>
        </authorList>
    </citation>
    <scope>NUCLEOTIDE SEQUENCE [LARGE SCALE GENOMIC DNA]</scope>
    <source>
        <strain evidence="5 6">4C16A</strain>
    </source>
</reference>
<proteinExistence type="predicted"/>
<dbReference type="Gene3D" id="3.90.226.10">
    <property type="entry name" value="2-enoyl-CoA Hydratase, Chain A, domain 1"/>
    <property type="match status" value="1"/>
</dbReference>
<evidence type="ECO:0000256" key="2">
    <source>
        <dbReference type="ARBA" id="ARBA00011915"/>
    </source>
</evidence>
<gene>
    <name evidence="5" type="ORF">IG616_22335</name>
</gene>
<evidence type="ECO:0000313" key="6">
    <source>
        <dbReference type="Proteomes" id="UP000632063"/>
    </source>
</evidence>
<dbReference type="InterPro" id="IPR045004">
    <property type="entry name" value="ECH_dom"/>
</dbReference>
<dbReference type="NCBIfam" id="NF004127">
    <property type="entry name" value="PRK05617.1"/>
    <property type="match status" value="1"/>
</dbReference>
<reference evidence="6" key="1">
    <citation type="submission" date="2020-09" db="EMBL/GenBank/DDBJ databases">
        <title>The genome sequence of strain Labrenzia suaedae 4C16A.</title>
        <authorList>
            <person name="Liu Y."/>
        </authorList>
    </citation>
    <scope>NUCLEOTIDE SEQUENCE [LARGE SCALE GENOMIC DNA]</scope>
    <source>
        <strain evidence="6">4C16A</strain>
    </source>
</reference>
<dbReference type="EMBL" id="JACYXI010000026">
    <property type="protein sequence ID" value="MBD8894290.1"/>
    <property type="molecule type" value="Genomic_DNA"/>
</dbReference>
<evidence type="ECO:0000313" key="5">
    <source>
        <dbReference type="EMBL" id="MBD8894290.1"/>
    </source>
</evidence>
<organism evidence="5 6">
    <name type="scientific">Roseibium litorale</name>
    <dbReference type="NCBI Taxonomy" id="2803841"/>
    <lineage>
        <taxon>Bacteria</taxon>
        <taxon>Pseudomonadati</taxon>
        <taxon>Pseudomonadota</taxon>
        <taxon>Alphaproteobacteria</taxon>
        <taxon>Hyphomicrobiales</taxon>
        <taxon>Stappiaceae</taxon>
        <taxon>Roseibium</taxon>
    </lineage>
</organism>
<dbReference type="InterPro" id="IPR029045">
    <property type="entry name" value="ClpP/crotonase-like_dom_sf"/>
</dbReference>
<evidence type="ECO:0000256" key="3">
    <source>
        <dbReference type="ARBA" id="ARBA00022801"/>
    </source>
</evidence>
<name>A0ABR9CTW6_9HYPH</name>
<dbReference type="Pfam" id="PF16113">
    <property type="entry name" value="ECH_2"/>
    <property type="match status" value="1"/>
</dbReference>